<dbReference type="InterPro" id="IPR059000">
    <property type="entry name" value="ATPase_P-type_domA"/>
</dbReference>
<dbReference type="EC" id="7.6.2.1" evidence="4"/>
<evidence type="ECO:0000256" key="7">
    <source>
        <dbReference type="ARBA" id="ARBA00022741"/>
    </source>
</evidence>
<feature type="binding site" evidence="16">
    <location>
        <position position="417"/>
    </location>
    <ligand>
        <name>Mg(2+)</name>
        <dbReference type="ChEBI" id="CHEBI:18420"/>
    </ligand>
</feature>
<evidence type="ECO:0000313" key="22">
    <source>
        <dbReference type="Proteomes" id="UP001519460"/>
    </source>
</evidence>
<dbReference type="SUPFAM" id="SSF56784">
    <property type="entry name" value="HAD-like"/>
    <property type="match status" value="2"/>
</dbReference>
<dbReference type="InterPro" id="IPR023298">
    <property type="entry name" value="ATPase_P-typ_TM_dom_sf"/>
</dbReference>
<dbReference type="Pfam" id="PF16212">
    <property type="entry name" value="PhoLip_ATPase_C"/>
    <property type="match status" value="2"/>
</dbReference>
<evidence type="ECO:0000256" key="3">
    <source>
        <dbReference type="ARBA" id="ARBA00008109"/>
    </source>
</evidence>
<comment type="catalytic activity">
    <reaction evidence="13">
        <text>ATP + H2O + phospholipidSide 1 = ADP + phosphate + phospholipidSide 2.</text>
        <dbReference type="EC" id="7.6.2.1"/>
    </reaction>
</comment>
<keyword evidence="22" id="KW-1185">Reference proteome</keyword>
<comment type="similarity">
    <text evidence="3">Belongs to the cation transport ATPase (P-type) (TC 3.A.3) family. Type IV subfamily.</text>
</comment>
<dbReference type="Pfam" id="PF13246">
    <property type="entry name" value="Cation_ATPase"/>
    <property type="match status" value="1"/>
</dbReference>
<comment type="cofactor">
    <cofactor evidence="16">
        <name>Mg(2+)</name>
        <dbReference type="ChEBI" id="CHEBI:18420"/>
    </cofactor>
</comment>
<accession>A0ABD0KCX3</accession>
<comment type="caution">
    <text evidence="21">The sequence shown here is derived from an EMBL/GenBank/DDBJ whole genome shotgun (WGS) entry which is preliminary data.</text>
</comment>
<dbReference type="InterPro" id="IPR023299">
    <property type="entry name" value="ATPase_P-typ_cyto_dom_N"/>
</dbReference>
<feature type="binding site" evidence="15">
    <location>
        <position position="746"/>
    </location>
    <ligand>
        <name>ATP</name>
        <dbReference type="ChEBI" id="CHEBI:30616"/>
    </ligand>
</feature>
<evidence type="ECO:0000256" key="12">
    <source>
        <dbReference type="ARBA" id="ARBA00023136"/>
    </source>
</evidence>
<feature type="binding site" evidence="15">
    <location>
        <position position="776"/>
    </location>
    <ligand>
        <name>ATP</name>
        <dbReference type="ChEBI" id="CHEBI:30616"/>
    </ligand>
</feature>
<dbReference type="CDD" id="cd02073">
    <property type="entry name" value="P-type_ATPase_APLT_Dnf-like"/>
    <property type="match status" value="2"/>
</dbReference>
<dbReference type="Pfam" id="PF16209">
    <property type="entry name" value="PhoLip_ATPase_N"/>
    <property type="match status" value="2"/>
</dbReference>
<feature type="transmembrane region" description="Helical" evidence="17">
    <location>
        <begin position="288"/>
        <end position="310"/>
    </location>
</feature>
<feature type="binding site" evidence="16">
    <location>
        <position position="777"/>
    </location>
    <ligand>
        <name>Mg(2+)</name>
        <dbReference type="ChEBI" id="CHEBI:18420"/>
    </ligand>
</feature>
<feature type="binding site" evidence="15">
    <location>
        <position position="752"/>
    </location>
    <ligand>
        <name>ATP</name>
        <dbReference type="ChEBI" id="CHEBI:30616"/>
    </ligand>
</feature>
<dbReference type="Gene3D" id="3.40.1110.10">
    <property type="entry name" value="Calcium-transporting ATPase, cytoplasmic domain N"/>
    <property type="match status" value="2"/>
</dbReference>
<dbReference type="GO" id="GO:0046872">
    <property type="term" value="F:metal ion binding"/>
    <property type="evidence" value="ECO:0007669"/>
    <property type="project" value="UniProtKB-KW"/>
</dbReference>
<feature type="binding site" evidence="15">
    <location>
        <position position="554"/>
    </location>
    <ligand>
        <name>ATP</name>
        <dbReference type="ChEBI" id="CHEBI:30616"/>
    </ligand>
</feature>
<dbReference type="Gene3D" id="2.70.150.10">
    <property type="entry name" value="Calcium-transporting ATPase, cytoplasmic transduction domain A"/>
    <property type="match status" value="2"/>
</dbReference>
<dbReference type="GO" id="GO:0005524">
    <property type="term" value="F:ATP binding"/>
    <property type="evidence" value="ECO:0007669"/>
    <property type="project" value="UniProtKB-KW"/>
</dbReference>
<feature type="transmembrane region" description="Helical" evidence="17">
    <location>
        <begin position="1911"/>
        <end position="1931"/>
    </location>
</feature>
<dbReference type="SFLD" id="SFLDG00002">
    <property type="entry name" value="C1.7:_P-type_atpase_like"/>
    <property type="match status" value="2"/>
</dbReference>
<feature type="domain" description="P-type ATPase N-terminal" evidence="19">
    <location>
        <begin position="1108"/>
        <end position="1151"/>
    </location>
</feature>
<feature type="domain" description="P-type ATPase N-terminal" evidence="19">
    <location>
        <begin position="36"/>
        <end position="90"/>
    </location>
</feature>
<evidence type="ECO:0000256" key="2">
    <source>
        <dbReference type="ARBA" id="ARBA00004308"/>
    </source>
</evidence>
<feature type="transmembrane region" description="Helical" evidence="17">
    <location>
        <begin position="1359"/>
        <end position="1378"/>
    </location>
</feature>
<keyword evidence="5 17" id="KW-0812">Transmembrane</keyword>
<evidence type="ECO:0000256" key="13">
    <source>
        <dbReference type="ARBA" id="ARBA00034036"/>
    </source>
</evidence>
<feature type="binding site" evidence="15">
    <location>
        <position position="659"/>
    </location>
    <ligand>
        <name>ATP</name>
        <dbReference type="ChEBI" id="CHEBI:30616"/>
    </ligand>
</feature>
<feature type="active site" description="4-aspartylphosphate intermediate" evidence="14">
    <location>
        <position position="417"/>
    </location>
</feature>
<feature type="binding site" evidence="15">
    <location>
        <position position="418"/>
    </location>
    <ligand>
        <name>ATP</name>
        <dbReference type="ChEBI" id="CHEBI:30616"/>
    </ligand>
</feature>
<evidence type="ECO:0000256" key="10">
    <source>
        <dbReference type="ARBA" id="ARBA00022967"/>
    </source>
</evidence>
<dbReference type="PRINTS" id="PR00119">
    <property type="entry name" value="CATATPASE"/>
</dbReference>
<feature type="transmembrane region" description="Helical" evidence="17">
    <location>
        <begin position="981"/>
        <end position="1004"/>
    </location>
</feature>
<dbReference type="GO" id="GO:0140326">
    <property type="term" value="F:ATPase-coupled intramembrane lipid transporter activity"/>
    <property type="evidence" value="ECO:0007669"/>
    <property type="project" value="UniProtKB-EC"/>
</dbReference>
<evidence type="ECO:0000313" key="21">
    <source>
        <dbReference type="EMBL" id="KAK7484877.1"/>
    </source>
</evidence>
<feature type="binding site" evidence="15">
    <location>
        <position position="513"/>
    </location>
    <ligand>
        <name>ATP</name>
        <dbReference type="ChEBI" id="CHEBI:30616"/>
    </ligand>
</feature>
<dbReference type="InterPro" id="IPR008250">
    <property type="entry name" value="ATPase_P-typ_transduc_dom_A_sf"/>
</dbReference>
<feature type="binding site" evidence="15">
    <location>
        <position position="608"/>
    </location>
    <ligand>
        <name>ATP</name>
        <dbReference type="ChEBI" id="CHEBI:30616"/>
    </ligand>
</feature>
<dbReference type="NCBIfam" id="TIGR01494">
    <property type="entry name" value="ATPase_P-type"/>
    <property type="match status" value="4"/>
</dbReference>
<evidence type="ECO:0000256" key="1">
    <source>
        <dbReference type="ARBA" id="ARBA00004141"/>
    </source>
</evidence>
<feature type="transmembrane region" description="Helical" evidence="17">
    <location>
        <begin position="352"/>
        <end position="371"/>
    </location>
</feature>
<keyword evidence="12 17" id="KW-0472">Membrane</keyword>
<feature type="binding site" evidence="15">
    <location>
        <position position="577"/>
    </location>
    <ligand>
        <name>ATP</name>
        <dbReference type="ChEBI" id="CHEBI:30616"/>
    </ligand>
</feature>
<feature type="domain" description="P-type ATPase C-terminal" evidence="20">
    <location>
        <begin position="1894"/>
        <end position="2035"/>
    </location>
</feature>
<feature type="binding site" evidence="15">
    <location>
        <position position="419"/>
    </location>
    <ligand>
        <name>ATP</name>
        <dbReference type="ChEBI" id="CHEBI:30616"/>
    </ligand>
</feature>
<dbReference type="SUPFAM" id="SSF81653">
    <property type="entry name" value="Calcium ATPase, transduction domain A"/>
    <property type="match status" value="2"/>
</dbReference>
<dbReference type="Proteomes" id="UP001519460">
    <property type="component" value="Unassembled WGS sequence"/>
</dbReference>
<dbReference type="InterPro" id="IPR044492">
    <property type="entry name" value="P_typ_ATPase_HD_dom"/>
</dbReference>
<dbReference type="InterPro" id="IPR018303">
    <property type="entry name" value="ATPase_P-typ_P_site"/>
</dbReference>
<dbReference type="PROSITE" id="PS00154">
    <property type="entry name" value="ATPASE_E1_E2"/>
    <property type="match status" value="2"/>
</dbReference>
<feature type="transmembrane region" description="Helical" evidence="17">
    <location>
        <begin position="913"/>
        <end position="935"/>
    </location>
</feature>
<feature type="domain" description="P-type ATPase A" evidence="18">
    <location>
        <begin position="119"/>
        <end position="249"/>
    </location>
</feature>
<keyword evidence="10" id="KW-1278">Translocase</keyword>
<feature type="transmembrane region" description="Helical" evidence="17">
    <location>
        <begin position="947"/>
        <end position="969"/>
    </location>
</feature>
<evidence type="ECO:0000259" key="20">
    <source>
        <dbReference type="Pfam" id="PF16212"/>
    </source>
</evidence>
<dbReference type="Pfam" id="PF00122">
    <property type="entry name" value="E1-E2_ATPase"/>
    <property type="match status" value="2"/>
</dbReference>
<reference evidence="21 22" key="1">
    <citation type="journal article" date="2023" name="Sci. Data">
        <title>Genome assembly of the Korean intertidal mud-creeper Batillaria attramentaria.</title>
        <authorList>
            <person name="Patra A.K."/>
            <person name="Ho P.T."/>
            <person name="Jun S."/>
            <person name="Lee S.J."/>
            <person name="Kim Y."/>
            <person name="Won Y.J."/>
        </authorList>
    </citation>
    <scope>NUCLEOTIDE SEQUENCE [LARGE SCALE GENOMIC DNA]</scope>
    <source>
        <strain evidence="21">Wonlab-2016</strain>
    </source>
</reference>
<evidence type="ECO:0000256" key="6">
    <source>
        <dbReference type="ARBA" id="ARBA00022723"/>
    </source>
</evidence>
<keyword evidence="11 17" id="KW-1133">Transmembrane helix</keyword>
<keyword evidence="8 15" id="KW-0067">ATP-binding</keyword>
<feature type="transmembrane region" description="Helical" evidence="17">
    <location>
        <begin position="62"/>
        <end position="80"/>
    </location>
</feature>
<dbReference type="InterPro" id="IPR032630">
    <property type="entry name" value="P_typ_ATPase_c"/>
</dbReference>
<proteinExistence type="inferred from homology"/>
<evidence type="ECO:0000256" key="16">
    <source>
        <dbReference type="PIRSR" id="PIRSR606539-3"/>
    </source>
</evidence>
<evidence type="ECO:0000259" key="19">
    <source>
        <dbReference type="Pfam" id="PF16209"/>
    </source>
</evidence>
<feature type="binding site" evidence="16">
    <location>
        <position position="773"/>
    </location>
    <ligand>
        <name>Mg(2+)</name>
        <dbReference type="ChEBI" id="CHEBI:18420"/>
    </ligand>
</feature>
<feature type="transmembrane region" description="Helical" evidence="17">
    <location>
        <begin position="1024"/>
        <end position="1043"/>
    </location>
</feature>
<evidence type="ECO:0000256" key="11">
    <source>
        <dbReference type="ARBA" id="ARBA00022989"/>
    </source>
</evidence>
<feature type="binding site" evidence="15">
    <location>
        <position position="657"/>
    </location>
    <ligand>
        <name>ATP</name>
        <dbReference type="ChEBI" id="CHEBI:30616"/>
    </ligand>
</feature>
<dbReference type="NCBIfam" id="TIGR01652">
    <property type="entry name" value="ATPase-Plipid"/>
    <property type="match status" value="2"/>
</dbReference>
<dbReference type="FunFam" id="2.70.150.10:FF:000013">
    <property type="entry name" value="Phospholipid-transporting ATPase"/>
    <property type="match status" value="2"/>
</dbReference>
<name>A0ABD0KCX3_9CAEN</name>
<keyword evidence="7 15" id="KW-0547">Nucleotide-binding</keyword>
<evidence type="ECO:0000256" key="14">
    <source>
        <dbReference type="PIRSR" id="PIRSR606539-1"/>
    </source>
</evidence>
<feature type="transmembrane region" description="Helical" evidence="17">
    <location>
        <begin position="2008"/>
        <end position="2029"/>
    </location>
</feature>
<organism evidence="21 22">
    <name type="scientific">Batillaria attramentaria</name>
    <dbReference type="NCBI Taxonomy" id="370345"/>
    <lineage>
        <taxon>Eukaryota</taxon>
        <taxon>Metazoa</taxon>
        <taxon>Spiralia</taxon>
        <taxon>Lophotrochozoa</taxon>
        <taxon>Mollusca</taxon>
        <taxon>Gastropoda</taxon>
        <taxon>Caenogastropoda</taxon>
        <taxon>Sorbeoconcha</taxon>
        <taxon>Cerithioidea</taxon>
        <taxon>Batillariidae</taxon>
        <taxon>Batillaria</taxon>
    </lineage>
</organism>
<dbReference type="SUPFAM" id="SSF81665">
    <property type="entry name" value="Calcium ATPase, transmembrane domain M"/>
    <property type="match status" value="2"/>
</dbReference>
<feature type="binding site" evidence="15">
    <location>
        <position position="417"/>
    </location>
    <ligand>
        <name>ATP</name>
        <dbReference type="ChEBI" id="CHEBI:30616"/>
    </ligand>
</feature>
<feature type="binding site" evidence="15">
    <location>
        <position position="658"/>
    </location>
    <ligand>
        <name>ATP</name>
        <dbReference type="ChEBI" id="CHEBI:30616"/>
    </ligand>
</feature>
<evidence type="ECO:0000256" key="15">
    <source>
        <dbReference type="PIRSR" id="PIRSR606539-2"/>
    </source>
</evidence>
<dbReference type="InterPro" id="IPR006539">
    <property type="entry name" value="P-type_ATPase_IV"/>
</dbReference>
<feature type="transmembrane region" description="Helical" evidence="17">
    <location>
        <begin position="86"/>
        <end position="106"/>
    </location>
</feature>
<dbReference type="InterPro" id="IPR023214">
    <property type="entry name" value="HAD_sf"/>
</dbReference>
<dbReference type="InterPro" id="IPR032631">
    <property type="entry name" value="P-type_ATPase_N"/>
</dbReference>
<feature type="binding site" evidence="16">
    <location>
        <position position="419"/>
    </location>
    <ligand>
        <name>Mg(2+)</name>
        <dbReference type="ChEBI" id="CHEBI:18420"/>
    </ligand>
</feature>
<dbReference type="Gene3D" id="3.40.50.1000">
    <property type="entry name" value="HAD superfamily/HAD-like"/>
    <property type="match status" value="2"/>
</dbReference>
<evidence type="ECO:0000256" key="9">
    <source>
        <dbReference type="ARBA" id="ARBA00022842"/>
    </source>
</evidence>
<dbReference type="EMBL" id="JACVVK020000203">
    <property type="protein sequence ID" value="KAK7484877.1"/>
    <property type="molecule type" value="Genomic_DNA"/>
</dbReference>
<feature type="transmembrane region" description="Helical" evidence="17">
    <location>
        <begin position="863"/>
        <end position="883"/>
    </location>
</feature>
<dbReference type="FunFam" id="3.40.50.1000:FF:000034">
    <property type="entry name" value="Phospholipid-transporting ATPase"/>
    <property type="match status" value="2"/>
</dbReference>
<feature type="transmembrane region" description="Helical" evidence="17">
    <location>
        <begin position="1398"/>
        <end position="1419"/>
    </location>
</feature>
<dbReference type="SFLD" id="SFLDF00027">
    <property type="entry name" value="p-type_atpase"/>
    <property type="match status" value="2"/>
</dbReference>
<dbReference type="GO" id="GO:0016020">
    <property type="term" value="C:membrane"/>
    <property type="evidence" value="ECO:0007669"/>
    <property type="project" value="UniProtKB-SubCell"/>
</dbReference>
<gene>
    <name evidence="21" type="ORF">BaRGS_00023920</name>
</gene>
<dbReference type="PANTHER" id="PTHR24092:SF175">
    <property type="entry name" value="PHOSPHOLIPID-TRANSPORTING ATPASE"/>
    <property type="match status" value="1"/>
</dbReference>
<evidence type="ECO:0000256" key="8">
    <source>
        <dbReference type="ARBA" id="ARBA00022840"/>
    </source>
</evidence>
<keyword evidence="6 16" id="KW-0479">Metal-binding</keyword>
<feature type="transmembrane region" description="Helical" evidence="17">
    <location>
        <begin position="816"/>
        <end position="836"/>
    </location>
</feature>
<evidence type="ECO:0000256" key="5">
    <source>
        <dbReference type="ARBA" id="ARBA00022692"/>
    </source>
</evidence>
<protein>
    <recommendedName>
        <fullName evidence="4">P-type phospholipid transporter</fullName>
        <ecNumber evidence="4">7.6.2.1</ecNumber>
    </recommendedName>
</protein>
<dbReference type="SUPFAM" id="SSF81660">
    <property type="entry name" value="Metal cation-transporting ATPase, ATP-binding domain N"/>
    <property type="match status" value="2"/>
</dbReference>
<evidence type="ECO:0000256" key="4">
    <source>
        <dbReference type="ARBA" id="ARBA00012189"/>
    </source>
</evidence>
<feature type="binding site" evidence="15">
    <location>
        <position position="777"/>
    </location>
    <ligand>
        <name>ATP</name>
        <dbReference type="ChEBI" id="CHEBI:30616"/>
    </ligand>
</feature>
<keyword evidence="9 16" id="KW-0460">Magnesium</keyword>
<dbReference type="SFLD" id="SFLDS00003">
    <property type="entry name" value="Haloacid_Dehalogenase"/>
    <property type="match status" value="2"/>
</dbReference>
<dbReference type="InterPro" id="IPR036412">
    <property type="entry name" value="HAD-like_sf"/>
</dbReference>
<evidence type="ECO:0000256" key="17">
    <source>
        <dbReference type="SAM" id="Phobius"/>
    </source>
</evidence>
<dbReference type="PANTHER" id="PTHR24092">
    <property type="entry name" value="PROBABLE PHOSPHOLIPID-TRANSPORTING ATPASE"/>
    <property type="match status" value="1"/>
</dbReference>
<comment type="subcellular location">
    <subcellularLocation>
        <location evidence="2">Endomembrane system</location>
    </subcellularLocation>
    <subcellularLocation>
        <location evidence="1">Membrane</location>
        <topology evidence="1">Multi-pass membrane protein</topology>
    </subcellularLocation>
</comment>
<evidence type="ECO:0000259" key="18">
    <source>
        <dbReference type="Pfam" id="PF00122"/>
    </source>
</evidence>
<feature type="transmembrane region" description="Helical" evidence="17">
    <location>
        <begin position="1958"/>
        <end position="1978"/>
    </location>
</feature>
<feature type="domain" description="P-type ATPase A" evidence="18">
    <location>
        <begin position="1191"/>
        <end position="1254"/>
    </location>
</feature>
<feature type="domain" description="P-type ATPase C-terminal" evidence="20">
    <location>
        <begin position="799"/>
        <end position="1046"/>
    </location>
</feature>
<dbReference type="InterPro" id="IPR001757">
    <property type="entry name" value="P_typ_ATPase"/>
</dbReference>
<sequence length="2043" mass="232380">MPRAERCMKHERPETRTVFVANKPCAALGEEAFVPEKYPDNRVISSKYTLLTFLPKNLFEQFRRLANFYFLVVGIIQLLIDTPVTPITSILPLIFVISVTAVKQGYEDWLRHKSDREVNNRRATVVEGGRLKDCKSMDIKVGDIVRVQVNDEFPCDLVMLSSNDPEGKCYITTANLDGETNLKTQVCVPETRKCQLDSDLESLQAVIECEQPVADLYRFVGRISILQNGEKMVRPLSLENILLRGARLRNTTYVYGCAIYTGQESKMALNSKFKKTKFSRIERRMNTFLVWFMLTLFLVSLMFTILKYWYTSTFTLPWYVPPGNDSLTTLVYQPIPHTKDKEGGVRNVVEDFLAFMVIFNYVVPISLYVTVEMQKFIGSLFFSWDLDMYDEKRDLRAQANTSDLNEELGQVEYLFTDKTGTLTENSMCFRLCSITGMVFEDINGSLCVCPRPGKRPEPVRELSEKMEEFFTVLVLCHTVHVNNLSGGDAAEGAATVYSSNGEDYDYQASSPDEKALVEACRRYGIIYHGVRDGCMEVTFKTEMRRYRVLHILDFTSARRCMSVIVQDENDDIWLLCKGAEVAIFEKTVGGDIDSAKSHVDRFAVLGLRTLAVHDAYCAVERDLFLLGVTAVEDKLQDQVPETITALRMAGIKVWVLTGDKEETAINISHSTGHFNSAMVELHMTQLDTSELCLEKLTAHSRTVTMADRGEEYALIVDGRTLKYALTDHREVFVLLCRKCIAVLCCRMSPIQKAQVVRVVKRSEGWPVTAAIGDGANDVSMIQEADVGIGIMGKEGRQAVQSSDYAFSRFGSLKKALLFHGHLYYIRLAVLVQYFFYKNVAMEIPQVLYQFFSAFSQQTVYDPFFLMFYNITFTALPILIYGIFEQHLQRDTLLQKPHLYLRISRNASLSWLKFLQWTVLGIWHGIVCFFGVFLLQSHDVFLQKDGKMFGLVTWGSVIHIAVVVVVNFKLVLHTYYWSWPVFASYAFCTVGNFGLSFLVSCVIWPDWVTDLNFYWVMVELFSCGMVWLVIFLLLVVALLPDILIRIATDIRNHRSVIRPLETSDSEEHPNSGYGSTPSRFVEHEHPETRIVFVENKPCAALEEEAFVPYKYPDNRIISSKYTLLTFLPKNLFEQFRRLANLYFLVIGAVQSLIDTPVTILTTALPLTFVISMTAVKQGYEDWLRHKSDREVNNRTAKIVEGGHLRECRSMDIKVGDIVHVKINQEFPCDLVMLSSNHPEGKCYVTTANLDGETNLKTQVCVPETRKCQCVSDLESLQAVVECEQPVTDLYHFVGRITILQNGEKMVRPLSVENILLRGATLRNTTFVYGCAIYTGQESKMALNSKFKKAKFSRIERRMNTYLICFIVTLFLFSSAFAILKFWYTSEFALLWYVPHKNDTVMVLGAVENFLGFMVLFYYIIPMSLYITVELQKIFGSLFFSLDLDMYDEKRELSAQANTSDVNEELGQVEYLFTDKTGTLTENSMCFRLCSITGMVFEDFNGSLCVCPRPGKHPELVYELSEKMEEFFTVLVLCHTVHVNNLSCGDAAEGAATVYSSNGEDYDYQASSPDEKALVEACRRYGIIYHGVCDGCMEVTFKTEMRRYRVLHVLDFTSVRRCMSVIVQDENDDIWLMCKGAEVAIFEKTVGGDIDSTKAHVDRFAVLGLRTLAVAHKKLTQDEYKEIDALLMEAKTCLEDRETKAICPHLFVVHDAYCAVERDLFLLGATAVEDKLQDQVPETITDLRMAGIKVWVLTGDKEETAITISHSTGHFNPAMVELHLTQLDSSEHCLERITSHIRTVTMGDGGEEYALIVDGQTLKYALADHTEVFLQLCHSCIGVLCCRMSPLQKAQVVQFIKQSKGRPVTAAIGDGANDVSMIQEADVGLGIMGKEGRQAALCSDYAFSKFGSVRKALLFHGHLFYVRLAIVVQYSFYKNIAMELPQVLYQFFSAFSQQTVYDPFFLMFYNLTFTSLPTLIYSLFEQHFQKDVLMQKPHLYSRITKNASLSWAKFVQWTVLGIWHGLVCFFGVFLLQNHDVFLKEDGKVS</sequence>